<evidence type="ECO:0000259" key="7">
    <source>
        <dbReference type="Pfam" id="PF06813"/>
    </source>
</evidence>
<keyword evidence="3 6" id="KW-1133">Transmembrane helix</keyword>
<feature type="region of interest" description="Disordered" evidence="5">
    <location>
        <begin position="61"/>
        <end position="97"/>
    </location>
</feature>
<dbReference type="PANTHER" id="PTHR21576">
    <property type="entry name" value="UNCHARACTERIZED NODULIN-LIKE PROTEIN"/>
    <property type="match status" value="1"/>
</dbReference>
<dbReference type="AlphaFoldDB" id="A0AA86VYN6"/>
<feature type="domain" description="Nodulin-like" evidence="7">
    <location>
        <begin position="240"/>
        <end position="487"/>
    </location>
</feature>
<reference evidence="9" key="1">
    <citation type="submission" date="2023-10" db="EMBL/GenBank/DDBJ databases">
        <authorList>
            <person name="Domelevo Entfellner J.-B."/>
        </authorList>
    </citation>
    <scope>NUCLEOTIDE SEQUENCE</scope>
</reference>
<evidence type="ECO:0008006" key="11">
    <source>
        <dbReference type="Google" id="ProtNLM"/>
    </source>
</evidence>
<evidence type="ECO:0000256" key="6">
    <source>
        <dbReference type="SAM" id="Phobius"/>
    </source>
</evidence>
<feature type="transmembrane region" description="Helical" evidence="6">
    <location>
        <begin position="645"/>
        <end position="664"/>
    </location>
</feature>
<evidence type="ECO:0000256" key="5">
    <source>
        <dbReference type="SAM" id="MobiDB-lite"/>
    </source>
</evidence>
<evidence type="ECO:0000313" key="10">
    <source>
        <dbReference type="Proteomes" id="UP001189624"/>
    </source>
</evidence>
<name>A0AA86VYN6_9FABA</name>
<dbReference type="Pfam" id="PF06813">
    <property type="entry name" value="Nodulin-like"/>
    <property type="match status" value="1"/>
</dbReference>
<feature type="transmembrane region" description="Helical" evidence="6">
    <location>
        <begin position="701"/>
        <end position="728"/>
    </location>
</feature>
<dbReference type="InterPro" id="IPR056555">
    <property type="entry name" value="NFD4_C"/>
</dbReference>
<dbReference type="Pfam" id="PF23262">
    <property type="entry name" value="NFD4_C"/>
    <property type="match status" value="1"/>
</dbReference>
<feature type="transmembrane region" description="Helical" evidence="6">
    <location>
        <begin position="332"/>
        <end position="358"/>
    </location>
</feature>
<proteinExistence type="predicted"/>
<evidence type="ECO:0000256" key="3">
    <source>
        <dbReference type="ARBA" id="ARBA00022989"/>
    </source>
</evidence>
<comment type="subcellular location">
    <subcellularLocation>
        <location evidence="1">Membrane</location>
        <topology evidence="1">Multi-pass membrane protein</topology>
    </subcellularLocation>
</comment>
<feature type="transmembrane region" description="Helical" evidence="6">
    <location>
        <begin position="370"/>
        <end position="389"/>
    </location>
</feature>
<feature type="transmembrane region" description="Helical" evidence="6">
    <location>
        <begin position="612"/>
        <end position="633"/>
    </location>
</feature>
<dbReference type="Gramene" id="rna-AYBTSS11_LOCUS15911">
    <property type="protein sequence ID" value="CAJ1955032.1"/>
    <property type="gene ID" value="gene-AYBTSS11_LOCUS15911"/>
</dbReference>
<keyword evidence="2 6" id="KW-0812">Transmembrane</keyword>
<evidence type="ECO:0000256" key="1">
    <source>
        <dbReference type="ARBA" id="ARBA00004141"/>
    </source>
</evidence>
<evidence type="ECO:0000259" key="8">
    <source>
        <dbReference type="Pfam" id="PF23262"/>
    </source>
</evidence>
<protein>
    <recommendedName>
        <fullName evidence="11">Nodulin-like domain-containing protein</fullName>
    </recommendedName>
</protein>
<keyword evidence="10" id="KW-1185">Reference proteome</keyword>
<dbReference type="PANTHER" id="PTHR21576:SF97">
    <property type="entry name" value="MAJOR FACILITATOR SUPERFAMILY PROTEIN"/>
    <property type="match status" value="1"/>
</dbReference>
<feature type="compositionally biased region" description="Polar residues" evidence="5">
    <location>
        <begin position="67"/>
        <end position="78"/>
    </location>
</feature>
<evidence type="ECO:0000313" key="9">
    <source>
        <dbReference type="EMBL" id="CAJ1955032.1"/>
    </source>
</evidence>
<dbReference type="Gene3D" id="1.20.1250.20">
    <property type="entry name" value="MFS general substrate transporter like domains"/>
    <property type="match status" value="1"/>
</dbReference>
<feature type="transmembrane region" description="Helical" evidence="6">
    <location>
        <begin position="670"/>
        <end position="689"/>
    </location>
</feature>
<feature type="transmembrane region" description="Helical" evidence="6">
    <location>
        <begin position="578"/>
        <end position="600"/>
    </location>
</feature>
<evidence type="ECO:0000256" key="2">
    <source>
        <dbReference type="ARBA" id="ARBA00022692"/>
    </source>
</evidence>
<dbReference type="CDD" id="cd17354">
    <property type="entry name" value="MFS_Mch1p_like"/>
    <property type="match status" value="1"/>
</dbReference>
<feature type="transmembrane region" description="Helical" evidence="6">
    <location>
        <begin position="432"/>
        <end position="452"/>
    </location>
</feature>
<dbReference type="EMBL" id="OY731402">
    <property type="protein sequence ID" value="CAJ1955032.1"/>
    <property type="molecule type" value="Genomic_DNA"/>
</dbReference>
<feature type="transmembrane region" description="Helical" evidence="6">
    <location>
        <begin position="401"/>
        <end position="420"/>
    </location>
</feature>
<feature type="transmembrane region" description="Helical" evidence="6">
    <location>
        <begin position="748"/>
        <end position="769"/>
    </location>
</feature>
<gene>
    <name evidence="9" type="ORF">AYBTSS11_LOCUS15911</name>
</gene>
<dbReference type="GO" id="GO:0016020">
    <property type="term" value="C:membrane"/>
    <property type="evidence" value="ECO:0007669"/>
    <property type="project" value="UniProtKB-SubCell"/>
</dbReference>
<dbReference type="Proteomes" id="UP001189624">
    <property type="component" value="Chromosome 5"/>
</dbReference>
<feature type="transmembrane region" description="Helical" evidence="6">
    <location>
        <begin position="467"/>
        <end position="487"/>
    </location>
</feature>
<dbReference type="InterPro" id="IPR036259">
    <property type="entry name" value="MFS_trans_sf"/>
</dbReference>
<feature type="transmembrane region" description="Helical" evidence="6">
    <location>
        <begin position="305"/>
        <end position="326"/>
    </location>
</feature>
<evidence type="ECO:0000256" key="4">
    <source>
        <dbReference type="ARBA" id="ARBA00023136"/>
    </source>
</evidence>
<dbReference type="InterPro" id="IPR010658">
    <property type="entry name" value="Nodulin-like"/>
</dbReference>
<feature type="domain" description="NFD4 C-terminal" evidence="8">
    <location>
        <begin position="575"/>
        <end position="775"/>
    </location>
</feature>
<dbReference type="SUPFAM" id="SSF103473">
    <property type="entry name" value="MFS general substrate transporter"/>
    <property type="match status" value="2"/>
</dbReference>
<keyword evidence="4 6" id="KW-0472">Membrane</keyword>
<sequence>MSKASPSSRTQTSPRSYSSAFASTSATNFYPGTYSSANAKVQRHFRSSSTSPTVRFLAVEQRAESPVRQSITVTTNSQRNKEAVSSSSSSKSESEKRTCMCSPTTHAGSFRCAFHKQLVERQRQRQQTTSLNGRKLNLLRSAMKNSVVRIGGVEGEILRRALTTLIRPSSHHLRRREAFEPRPTRLSLIQLGLDSLVTLAGKHDYSRGGDGRGRSYCQLVCHNHISKMARLVLKAGSRPPWVGLAAAVWIQIAVGNPFNFPLYSSALKSVLSLNQQQITILGVANDFGESMALLPGIASNKFPPWAFLLLGSLLCFFGYGLIYLTVTQIVSQIPYILICLALCVATNSSAWFGTAVFVTNMRNFPLSRGTISGILNGYGGISAEVYTLIYSMVLKGSASKLLLFLTIGLPAVCLVLMFFIRPCTPPSGEDSSVHVHFIFVQVASVLLASYLVTTTIASDMVSMNDAVTYILVPIMVILLIAPLAIPIKMTLFPSNSKRNVSLAGSSDHLASGDDISRQTSPLLTPSSSAAILESFHESGDVSDVEMLIAEGQGAVREKRRPKRGDDFKFREAFIKADFWLCWFAYFLGVGSGVTVLNNLAQIGVALGVDDTTILLSVFSFCNFIGRLGAGVVSEYFVRLIALPRTFWMTSTQIIMSIALLLYASAVDGTLYAATALLGICYGVQCSIMAPTISELFGLKHFGVISSFMMLGNPIGALIFSVFLAGNVYDTEAKKQGNSTCYGADCFRFTFLVLAGVCGLGTIISMILTLRTRPVYRMLYAGGSFRLSQTSIH</sequence>
<accession>A0AA86VYN6</accession>
<organism evidence="9 10">
    <name type="scientific">Sphenostylis stenocarpa</name>
    <dbReference type="NCBI Taxonomy" id="92480"/>
    <lineage>
        <taxon>Eukaryota</taxon>
        <taxon>Viridiplantae</taxon>
        <taxon>Streptophyta</taxon>
        <taxon>Embryophyta</taxon>
        <taxon>Tracheophyta</taxon>
        <taxon>Spermatophyta</taxon>
        <taxon>Magnoliopsida</taxon>
        <taxon>eudicotyledons</taxon>
        <taxon>Gunneridae</taxon>
        <taxon>Pentapetalae</taxon>
        <taxon>rosids</taxon>
        <taxon>fabids</taxon>
        <taxon>Fabales</taxon>
        <taxon>Fabaceae</taxon>
        <taxon>Papilionoideae</taxon>
        <taxon>50 kb inversion clade</taxon>
        <taxon>NPAAA clade</taxon>
        <taxon>indigoferoid/millettioid clade</taxon>
        <taxon>Phaseoleae</taxon>
        <taxon>Sphenostylis</taxon>
    </lineage>
</organism>